<dbReference type="Proteomes" id="UP000515145">
    <property type="component" value="Chromosome 10"/>
</dbReference>
<dbReference type="GeneID" id="114442798"/>
<reference evidence="3" key="1">
    <citation type="submission" date="2025-08" db="UniProtKB">
        <authorList>
            <consortium name="RefSeq"/>
        </authorList>
    </citation>
    <scope>IDENTIFICATION</scope>
</reference>
<evidence type="ECO:0000313" key="3">
    <source>
        <dbReference type="RefSeq" id="XP_028272399.1"/>
    </source>
</evidence>
<feature type="region of interest" description="Disordered" evidence="1">
    <location>
        <begin position="537"/>
        <end position="596"/>
    </location>
</feature>
<feature type="region of interest" description="Disordered" evidence="1">
    <location>
        <begin position="252"/>
        <end position="285"/>
    </location>
</feature>
<feature type="region of interest" description="Disordered" evidence="1">
    <location>
        <begin position="412"/>
        <end position="522"/>
    </location>
</feature>
<feature type="region of interest" description="Disordered" evidence="1">
    <location>
        <begin position="1"/>
        <end position="48"/>
    </location>
</feature>
<organism evidence="2 3">
    <name type="scientific">Parambassis ranga</name>
    <name type="common">Indian glassy fish</name>
    <dbReference type="NCBI Taxonomy" id="210632"/>
    <lineage>
        <taxon>Eukaryota</taxon>
        <taxon>Metazoa</taxon>
        <taxon>Chordata</taxon>
        <taxon>Craniata</taxon>
        <taxon>Vertebrata</taxon>
        <taxon>Euteleostomi</taxon>
        <taxon>Actinopterygii</taxon>
        <taxon>Neopterygii</taxon>
        <taxon>Teleostei</taxon>
        <taxon>Neoteleostei</taxon>
        <taxon>Acanthomorphata</taxon>
        <taxon>Ovalentaria</taxon>
        <taxon>Ambassidae</taxon>
        <taxon>Parambassis</taxon>
    </lineage>
</organism>
<gene>
    <name evidence="3" type="primary">LOC114442798</name>
</gene>
<feature type="compositionally biased region" description="Low complexity" evidence="1">
    <location>
        <begin position="259"/>
        <end position="274"/>
    </location>
</feature>
<feature type="compositionally biased region" description="Basic and acidic residues" evidence="1">
    <location>
        <begin position="275"/>
        <end position="285"/>
    </location>
</feature>
<dbReference type="InParanoid" id="A0A6P7J6P3"/>
<accession>A0A6P7J6P3</accession>
<dbReference type="InterPro" id="IPR053309">
    <property type="entry name" value="Balbiani_Body_Formation"/>
</dbReference>
<proteinExistence type="predicted"/>
<feature type="compositionally biased region" description="Polar residues" evidence="1">
    <location>
        <begin position="13"/>
        <end position="30"/>
    </location>
</feature>
<sequence length="596" mass="65470">MAAGPPPAYQVPNAENLQHGPNTGAVNSGQDPGMYGTSHEPGSSFRPQHPLFTRPVFAVHAPPPPPPPFFHYQWPMPFPYNPFAGFPGMGYGMVMSPFPPPYMDAPAYILPHPRALPVDYRRPFNPRAPPAAPQPNPIQAQRVCLPQTCIRQTVSSGVQTEPPRRGVGSYDEGCPLVNTDSGTGSASESPSSSHSAEVENDALPHSNPNDGFKIIHPSAMPAVKSWRRAIEEIHSRTEGAVGRELPHVPPCRNGHRNMSSVSSPDSLVPLCSSPQRKDEAAQERRVSVPDILMSSGGGTPLQSLDTSLNLYDKENGTEKNPHEETTEMIPNITLLNSSRMTKTLNESVWSVESLAPYYPSKEWLWQNGLFESEVFEKVEEAENGGLSTQNHNLMVQEGKERRLSRVFSPPDFVTSESSIVSSTPAGQPNPSPKKPEAEVPEMRNPEEGRGTPLPEKCSLARPAFLLSTLTEEDLDDNRSSNPEANKRPKQESEHEQQEERPSCEKVLNSAEETNSSPDGVAVHSGIQCELGCEKLKDKVQAHERQHCKAPASKNMPRHSKNQWKNRSQERFSSQQEASGRGAKSKGGSRRNQQSDN</sequence>
<dbReference type="RefSeq" id="XP_028272399.1">
    <property type="nucleotide sequence ID" value="XM_028416598.1"/>
</dbReference>
<dbReference type="PANTHER" id="PTHR38654">
    <property type="entry name" value="BUCKY BALL-RELATED"/>
    <property type="match status" value="1"/>
</dbReference>
<dbReference type="PANTHER" id="PTHR38654:SF1">
    <property type="entry name" value="BUCKY BALL"/>
    <property type="match status" value="1"/>
</dbReference>
<dbReference type="AlphaFoldDB" id="A0A6P7J6P3"/>
<evidence type="ECO:0000313" key="2">
    <source>
        <dbReference type="Proteomes" id="UP000515145"/>
    </source>
</evidence>
<dbReference type="OrthoDB" id="8963060at2759"/>
<feature type="region of interest" description="Disordered" evidence="1">
    <location>
        <begin position="153"/>
        <end position="213"/>
    </location>
</feature>
<feature type="compositionally biased region" description="Polar residues" evidence="1">
    <location>
        <begin position="564"/>
        <end position="576"/>
    </location>
</feature>
<keyword evidence="2" id="KW-1185">Reference proteome</keyword>
<evidence type="ECO:0000256" key="1">
    <source>
        <dbReference type="SAM" id="MobiDB-lite"/>
    </source>
</evidence>
<feature type="compositionally biased region" description="Polar residues" evidence="1">
    <location>
        <begin position="414"/>
        <end position="426"/>
    </location>
</feature>
<feature type="compositionally biased region" description="Basic and acidic residues" evidence="1">
    <location>
        <begin position="537"/>
        <end position="546"/>
    </location>
</feature>
<feature type="compositionally biased region" description="Low complexity" evidence="1">
    <location>
        <begin position="181"/>
        <end position="195"/>
    </location>
</feature>
<feature type="compositionally biased region" description="Basic and acidic residues" evidence="1">
    <location>
        <begin position="484"/>
        <end position="503"/>
    </location>
</feature>
<feature type="compositionally biased region" description="Basic and acidic residues" evidence="1">
    <location>
        <begin position="433"/>
        <end position="449"/>
    </location>
</feature>
<name>A0A6P7J6P3_9TELE</name>
<protein>
    <submittedName>
        <fullName evidence="3">Uncharacterized protein LOC114442798</fullName>
    </submittedName>
</protein>